<dbReference type="AlphaFoldDB" id="A0A4V1IK84"/>
<dbReference type="RefSeq" id="WP_017842129.1">
    <property type="nucleotide sequence ID" value="NZ_CP035467.1"/>
</dbReference>
<dbReference type="InterPro" id="IPR014903">
    <property type="entry name" value="DUF1796"/>
</dbReference>
<dbReference type="EMBL" id="CP035467">
    <property type="protein sequence ID" value="QCW84015.1"/>
    <property type="molecule type" value="Genomic_DNA"/>
</dbReference>
<evidence type="ECO:0000313" key="1">
    <source>
        <dbReference type="EMBL" id="QCW84015.1"/>
    </source>
</evidence>
<evidence type="ECO:0000313" key="2">
    <source>
        <dbReference type="Proteomes" id="UP000305881"/>
    </source>
</evidence>
<protein>
    <recommendedName>
        <fullName evidence="3">Papain-like cysteine peptidase</fullName>
    </recommendedName>
</protein>
<dbReference type="Proteomes" id="UP000305881">
    <property type="component" value="Chromosome"/>
</dbReference>
<name>A0A4V1IK84_METBY</name>
<dbReference type="OrthoDB" id="7068720at2"/>
<proteinExistence type="predicted"/>
<sequence>MWTDRSNCLAPLWADKVFHQAISLGNFCHAAHALKLVEYRAFSGPFDWIFSTPVVTTHILQDDFRLFLDPEHYEPVPIENRITPEANLCEHRFYRERFGLRFMFNHHSPDVAKDFAYFERAVQRFRSAMTQPAAPLLLMVTHEPIKNAWLDTLMGTLNGLREDYGLLIIRFVANRQASVEASLSAVQVMAHDLKLLAMELTLSDRSSGLEFTNSADNRLLFALLKSFNVAHHPYLPSPFGRHDFDEAWYLAQNPDVVKAIASGLFSSGWDHFDKFGRHEGRIAKHG</sequence>
<gene>
    <name evidence="1" type="ORF">EQU24_18530</name>
</gene>
<reference evidence="2" key="1">
    <citation type="journal article" date="2019" name="J. Bacteriol.">
        <title>A Mutagenic Screen Identifies a TonB-Dependent Receptor Required for the Lanthanide Metal Switch in the Type I Methanotroph 'Methylotuvimicrobium buryatense' 5GB1C.</title>
        <authorList>
            <person name="Groom J.D."/>
            <person name="Ford S.M."/>
            <person name="Pesesky M.W."/>
            <person name="Lidstrom M.E."/>
        </authorList>
    </citation>
    <scope>NUCLEOTIDE SEQUENCE [LARGE SCALE GENOMIC DNA]</scope>
    <source>
        <strain evidence="2">5GB1C</strain>
    </source>
</reference>
<dbReference type="KEGG" id="mbur:EQU24_18530"/>
<dbReference type="Pfam" id="PF08795">
    <property type="entry name" value="DUF1796"/>
    <property type="match status" value="1"/>
</dbReference>
<accession>A0A4V1IK84</accession>
<keyword evidence="2" id="KW-1185">Reference proteome</keyword>
<evidence type="ECO:0008006" key="3">
    <source>
        <dbReference type="Google" id="ProtNLM"/>
    </source>
</evidence>
<organism evidence="1 2">
    <name type="scientific">Methylotuvimicrobium buryatense</name>
    <name type="common">Methylomicrobium buryatense</name>
    <dbReference type="NCBI Taxonomy" id="95641"/>
    <lineage>
        <taxon>Bacteria</taxon>
        <taxon>Pseudomonadati</taxon>
        <taxon>Pseudomonadota</taxon>
        <taxon>Gammaproteobacteria</taxon>
        <taxon>Methylococcales</taxon>
        <taxon>Methylococcaceae</taxon>
        <taxon>Methylotuvimicrobium</taxon>
    </lineage>
</organism>
<dbReference type="STRING" id="675511.GCA_000341735_03736"/>